<gene>
    <name evidence="2" type="ORF">PSNMU_V1.4_AUG-EV-PASAV3_0106020</name>
</gene>
<feature type="chain" id="PRO_5019032588" evidence="1">
    <location>
        <begin position="26"/>
        <end position="317"/>
    </location>
</feature>
<reference evidence="2 3" key="1">
    <citation type="submission" date="2019-01" db="EMBL/GenBank/DDBJ databases">
        <authorList>
            <person name="Ferrante I. M."/>
        </authorList>
    </citation>
    <scope>NUCLEOTIDE SEQUENCE [LARGE SCALE GENOMIC DNA]</scope>
    <source>
        <strain evidence="2 3">B856</strain>
    </source>
</reference>
<dbReference type="EMBL" id="CAACVS010000564">
    <property type="protein sequence ID" value="VEU43567.1"/>
    <property type="molecule type" value="Genomic_DNA"/>
</dbReference>
<organism evidence="2 3">
    <name type="scientific">Pseudo-nitzschia multistriata</name>
    <dbReference type="NCBI Taxonomy" id="183589"/>
    <lineage>
        <taxon>Eukaryota</taxon>
        <taxon>Sar</taxon>
        <taxon>Stramenopiles</taxon>
        <taxon>Ochrophyta</taxon>
        <taxon>Bacillariophyta</taxon>
        <taxon>Bacillariophyceae</taxon>
        <taxon>Bacillariophycidae</taxon>
        <taxon>Bacillariales</taxon>
        <taxon>Bacillariaceae</taxon>
        <taxon>Pseudo-nitzschia</taxon>
    </lineage>
</organism>
<protein>
    <submittedName>
        <fullName evidence="2">Uncharacterized protein</fullName>
    </submittedName>
</protein>
<dbReference type="OrthoDB" id="42697at2759"/>
<evidence type="ECO:0000313" key="3">
    <source>
        <dbReference type="Proteomes" id="UP000291116"/>
    </source>
</evidence>
<proteinExistence type="predicted"/>
<keyword evidence="1" id="KW-0732">Signal</keyword>
<evidence type="ECO:0000256" key="1">
    <source>
        <dbReference type="SAM" id="SignalP"/>
    </source>
</evidence>
<sequence>MNPYRLPLIVKALLGASFMVANVRALASCTTCALGNDLITDANPCNNLEDNVNGLFNTDLDCKNAQLEHYQKGCCPLPPLEDHCGYCADGFSTPNMELMVPTGQIVGGYACFDYYYQPQSRIGMFTDGDCSDTFLQRAGFYCGCPNQEQECWLCPDGQPPSKPAKGDAWVTKATCRGIEYLFSLFKEDECAAFPYEAGADLAIFCGCGGLNQTEIDAQAEIYQCNLCENGGVVTNPDFPYSTEGDFVKTCAQAEEFAREIIKTPSGCRNPRHFGEARQKCTCSEPLFDTSPGAPSLMVSWTPLLLQLLIGMVVIAHP</sequence>
<dbReference type="Proteomes" id="UP000291116">
    <property type="component" value="Unassembled WGS sequence"/>
</dbReference>
<name>A0A448ZNE5_9STRA</name>
<evidence type="ECO:0000313" key="2">
    <source>
        <dbReference type="EMBL" id="VEU43567.1"/>
    </source>
</evidence>
<feature type="signal peptide" evidence="1">
    <location>
        <begin position="1"/>
        <end position="25"/>
    </location>
</feature>
<keyword evidence="3" id="KW-1185">Reference proteome</keyword>
<accession>A0A448ZNE5</accession>
<dbReference type="AlphaFoldDB" id="A0A448ZNE5"/>